<protein>
    <recommendedName>
        <fullName evidence="4">Glycine-rich protein</fullName>
    </recommendedName>
</protein>
<reference evidence="2 3" key="1">
    <citation type="submission" date="2024-07" db="EMBL/GenBank/DDBJ databases">
        <title>Section-level genome sequencing and comparative genomics of Aspergillus sections Usti and Cavernicolus.</title>
        <authorList>
            <consortium name="Lawrence Berkeley National Laboratory"/>
            <person name="Nybo J.L."/>
            <person name="Vesth T.C."/>
            <person name="Theobald S."/>
            <person name="Frisvad J.C."/>
            <person name="Larsen T.O."/>
            <person name="Kjaerboelling I."/>
            <person name="Rothschild-Mancinelli K."/>
            <person name="Lyhne E.K."/>
            <person name="Kogle M.E."/>
            <person name="Barry K."/>
            <person name="Clum A."/>
            <person name="Na H."/>
            <person name="Ledsgaard L."/>
            <person name="Lin J."/>
            <person name="Lipzen A."/>
            <person name="Kuo A."/>
            <person name="Riley R."/>
            <person name="Mondo S."/>
            <person name="Labutti K."/>
            <person name="Haridas S."/>
            <person name="Pangalinan J."/>
            <person name="Salamov A.A."/>
            <person name="Simmons B.A."/>
            <person name="Magnuson J.K."/>
            <person name="Chen J."/>
            <person name="Drula E."/>
            <person name="Henrissat B."/>
            <person name="Wiebenga A."/>
            <person name="Lubbers R.J."/>
            <person name="Gomes A.C."/>
            <person name="Makela M.R."/>
            <person name="Stajich J."/>
            <person name="Grigoriev I.V."/>
            <person name="Mortensen U.H."/>
            <person name="De Vries R.P."/>
            <person name="Baker S.E."/>
            <person name="Andersen M.R."/>
        </authorList>
    </citation>
    <scope>NUCLEOTIDE SEQUENCE [LARGE SCALE GENOMIC DNA]</scope>
    <source>
        <strain evidence="2 3">CBS 588.65</strain>
    </source>
</reference>
<dbReference type="Proteomes" id="UP001610334">
    <property type="component" value="Unassembled WGS sequence"/>
</dbReference>
<feature type="region of interest" description="Disordered" evidence="1">
    <location>
        <begin position="60"/>
        <end position="113"/>
    </location>
</feature>
<evidence type="ECO:0000313" key="3">
    <source>
        <dbReference type="Proteomes" id="UP001610334"/>
    </source>
</evidence>
<evidence type="ECO:0000256" key="1">
    <source>
        <dbReference type="SAM" id="MobiDB-lite"/>
    </source>
</evidence>
<evidence type="ECO:0000313" key="2">
    <source>
        <dbReference type="EMBL" id="KAL2816874.1"/>
    </source>
</evidence>
<accession>A0ABR4HN14</accession>
<evidence type="ECO:0008006" key="4">
    <source>
        <dbReference type="Google" id="ProtNLM"/>
    </source>
</evidence>
<feature type="compositionally biased region" description="Polar residues" evidence="1">
    <location>
        <begin position="60"/>
        <end position="75"/>
    </location>
</feature>
<dbReference type="EMBL" id="JBFXLT010000020">
    <property type="protein sequence ID" value="KAL2816874.1"/>
    <property type="molecule type" value="Genomic_DNA"/>
</dbReference>
<comment type="caution">
    <text evidence="2">The sequence shown here is derived from an EMBL/GenBank/DDBJ whole genome shotgun (WGS) entry which is preliminary data.</text>
</comment>
<organism evidence="2 3">
    <name type="scientific">Aspergillus granulosus</name>
    <dbReference type="NCBI Taxonomy" id="176169"/>
    <lineage>
        <taxon>Eukaryota</taxon>
        <taxon>Fungi</taxon>
        <taxon>Dikarya</taxon>
        <taxon>Ascomycota</taxon>
        <taxon>Pezizomycotina</taxon>
        <taxon>Eurotiomycetes</taxon>
        <taxon>Eurotiomycetidae</taxon>
        <taxon>Eurotiales</taxon>
        <taxon>Aspergillaceae</taxon>
        <taxon>Aspergillus</taxon>
        <taxon>Aspergillus subgen. Nidulantes</taxon>
    </lineage>
</organism>
<gene>
    <name evidence="2" type="ORF">BJX63DRAFT_386468</name>
</gene>
<proteinExistence type="predicted"/>
<keyword evidence="3" id="KW-1185">Reference proteome</keyword>
<name>A0ABR4HN14_9EURO</name>
<sequence>MASKQPSNPGVYLHNGQILQAPPLSVQIRRFIENIYLFLGLYFTSFFSLDPYAAAENSPFNITRSSNQSNSKPRWSSSGAPRGGGGGGGGGPGGPGGFGSFGSSKFGRVDDINGTCKTGCC</sequence>
<feature type="compositionally biased region" description="Gly residues" evidence="1">
    <location>
        <begin position="81"/>
        <end position="100"/>
    </location>
</feature>